<dbReference type="eggNOG" id="ENOG502SS0H">
    <property type="taxonomic scope" value="Eukaryota"/>
</dbReference>
<keyword evidence="1" id="KW-0812">Transmembrane</keyword>
<dbReference type="KEGG" id="adl:AURDEDRAFT_139702"/>
<name>J0LI07_AURST</name>
<feature type="transmembrane region" description="Helical" evidence="1">
    <location>
        <begin position="54"/>
        <end position="79"/>
    </location>
</feature>
<dbReference type="AlphaFoldDB" id="J0LI07"/>
<evidence type="ECO:0000313" key="3">
    <source>
        <dbReference type="Proteomes" id="UP000006514"/>
    </source>
</evidence>
<dbReference type="Pfam" id="PF14087">
    <property type="entry name" value="DUF4267"/>
    <property type="match status" value="1"/>
</dbReference>
<feature type="transmembrane region" description="Helical" evidence="1">
    <location>
        <begin position="85"/>
        <end position="104"/>
    </location>
</feature>
<evidence type="ECO:0000256" key="1">
    <source>
        <dbReference type="SAM" id="Phobius"/>
    </source>
</evidence>
<keyword evidence="3" id="KW-1185">Reference proteome</keyword>
<dbReference type="EMBL" id="JH687833">
    <property type="protein sequence ID" value="EJD37900.1"/>
    <property type="molecule type" value="Genomic_DNA"/>
</dbReference>
<dbReference type="OrthoDB" id="5216128at2759"/>
<evidence type="ECO:0000313" key="2">
    <source>
        <dbReference type="EMBL" id="EJD37900.1"/>
    </source>
</evidence>
<organism evidence="2 3">
    <name type="scientific">Auricularia subglabra (strain TFB-10046 / SS5)</name>
    <name type="common">White-rot fungus</name>
    <name type="synonym">Auricularia delicata (strain TFB10046)</name>
    <dbReference type="NCBI Taxonomy" id="717982"/>
    <lineage>
        <taxon>Eukaryota</taxon>
        <taxon>Fungi</taxon>
        <taxon>Dikarya</taxon>
        <taxon>Basidiomycota</taxon>
        <taxon>Agaricomycotina</taxon>
        <taxon>Agaricomycetes</taxon>
        <taxon>Auriculariales</taxon>
        <taxon>Auriculariaceae</taxon>
        <taxon>Auricularia</taxon>
    </lineage>
</organism>
<feature type="transmembrane region" description="Helical" evidence="1">
    <location>
        <begin position="12"/>
        <end position="33"/>
    </location>
</feature>
<gene>
    <name evidence="2" type="ORF">AURDEDRAFT_139702</name>
</gene>
<protein>
    <submittedName>
        <fullName evidence="2">Putative integral membrane protein</fullName>
    </submittedName>
</protein>
<accession>J0LI07</accession>
<sequence length="146" mass="15193">MSNPARPSSSLPLRVAATVFGTIFIGFGINAVLRPAHALTFFELAPPKNAADARVIDALLAVYGVRDVFMGAAIYAAAYFGSRKALAWIVLAASGVAFADGLICRFNGQGEWNHWGYAPMVAGVGSQCIGHADPAAPWSAPAPNCS</sequence>
<dbReference type="InParanoid" id="J0LI07"/>
<keyword evidence="1" id="KW-1133">Transmembrane helix</keyword>
<dbReference type="InterPro" id="IPR025363">
    <property type="entry name" value="DUF4267"/>
</dbReference>
<dbReference type="OMA" id="CIGHADP"/>
<dbReference type="Proteomes" id="UP000006514">
    <property type="component" value="Unassembled WGS sequence"/>
</dbReference>
<proteinExistence type="predicted"/>
<reference evidence="3" key="1">
    <citation type="journal article" date="2012" name="Science">
        <title>The Paleozoic origin of enzymatic lignin decomposition reconstructed from 31 fungal genomes.</title>
        <authorList>
            <person name="Floudas D."/>
            <person name="Binder M."/>
            <person name="Riley R."/>
            <person name="Barry K."/>
            <person name="Blanchette R.A."/>
            <person name="Henrissat B."/>
            <person name="Martinez A.T."/>
            <person name="Otillar R."/>
            <person name="Spatafora J.W."/>
            <person name="Yadav J.S."/>
            <person name="Aerts A."/>
            <person name="Benoit I."/>
            <person name="Boyd A."/>
            <person name="Carlson A."/>
            <person name="Copeland A."/>
            <person name="Coutinho P.M."/>
            <person name="de Vries R.P."/>
            <person name="Ferreira P."/>
            <person name="Findley K."/>
            <person name="Foster B."/>
            <person name="Gaskell J."/>
            <person name="Glotzer D."/>
            <person name="Gorecki P."/>
            <person name="Heitman J."/>
            <person name="Hesse C."/>
            <person name="Hori C."/>
            <person name="Igarashi K."/>
            <person name="Jurgens J.A."/>
            <person name="Kallen N."/>
            <person name="Kersten P."/>
            <person name="Kohler A."/>
            <person name="Kuees U."/>
            <person name="Kumar T.K.A."/>
            <person name="Kuo A."/>
            <person name="LaButti K."/>
            <person name="Larrondo L.F."/>
            <person name="Lindquist E."/>
            <person name="Ling A."/>
            <person name="Lombard V."/>
            <person name="Lucas S."/>
            <person name="Lundell T."/>
            <person name="Martin R."/>
            <person name="McLaughlin D.J."/>
            <person name="Morgenstern I."/>
            <person name="Morin E."/>
            <person name="Murat C."/>
            <person name="Nagy L.G."/>
            <person name="Nolan M."/>
            <person name="Ohm R.A."/>
            <person name="Patyshakuliyeva A."/>
            <person name="Rokas A."/>
            <person name="Ruiz-Duenas F.J."/>
            <person name="Sabat G."/>
            <person name="Salamov A."/>
            <person name="Samejima M."/>
            <person name="Schmutz J."/>
            <person name="Slot J.C."/>
            <person name="St John F."/>
            <person name="Stenlid J."/>
            <person name="Sun H."/>
            <person name="Sun S."/>
            <person name="Syed K."/>
            <person name="Tsang A."/>
            <person name="Wiebenga A."/>
            <person name="Young D."/>
            <person name="Pisabarro A."/>
            <person name="Eastwood D.C."/>
            <person name="Martin F."/>
            <person name="Cullen D."/>
            <person name="Grigoriev I.V."/>
            <person name="Hibbett D.S."/>
        </authorList>
    </citation>
    <scope>NUCLEOTIDE SEQUENCE [LARGE SCALE GENOMIC DNA]</scope>
    <source>
        <strain evidence="3">TFB10046</strain>
    </source>
</reference>
<keyword evidence="1" id="KW-0472">Membrane</keyword>